<evidence type="ECO:0000259" key="2">
    <source>
        <dbReference type="Pfam" id="PF01702"/>
    </source>
</evidence>
<sequence length="372" mass="41879">MEILQLPAFFPDATYASIHSLPFHEIYEKLSGIVVTSLHMKLVGMIELLEKSTKALKQESINVDYRTVSKFPEDKIILSDSGGFQILSLIHKHKLGKITEEGAVFRMPDSKKVKRLLTPESSQEIQAAIGSNIRVVLDVPLFGTEERETTLQAMEQTTRWAERAKTTFKALKQESTKESNVFYDGKTLRFDRPLLCAVVQGGNDPELRAESGRQLSSIGFDLYGFGGWPIDKDGVFNTKIVEVFVNSLPSGSITYGMGVGTPDDIELCYKIGMTVFDCVIPTRNARHGSLFVHKGNGEKAGRTFDLVRIGAQRYETDMGPIDKDCDCPTCKNYTRAYIRFLQKKKNPVGYTLASLHNVWWYLEFVERLKNKA</sequence>
<dbReference type="InterPro" id="IPR036511">
    <property type="entry name" value="TGT-like_sf"/>
</dbReference>
<dbReference type="Gene3D" id="3.20.20.105">
    <property type="entry name" value="Queuine tRNA-ribosyltransferase-like"/>
    <property type="match status" value="1"/>
</dbReference>
<dbReference type="EMBL" id="PFQB01000091">
    <property type="protein sequence ID" value="PJA13285.1"/>
    <property type="molecule type" value="Genomic_DNA"/>
</dbReference>
<proteinExistence type="predicted"/>
<accession>A0A2M7W1D6</accession>
<dbReference type="PANTHER" id="PTHR46499:SF1">
    <property type="entry name" value="QUEUINE TRNA-RIBOSYLTRANSFERASE"/>
    <property type="match status" value="1"/>
</dbReference>
<dbReference type="Proteomes" id="UP000228952">
    <property type="component" value="Unassembled WGS sequence"/>
</dbReference>
<name>A0A2M7W1D6_9BACT</name>
<dbReference type="PANTHER" id="PTHR46499">
    <property type="entry name" value="QUEUINE TRNA-RIBOSYLTRANSFERASE"/>
    <property type="match status" value="1"/>
</dbReference>
<dbReference type="InterPro" id="IPR050076">
    <property type="entry name" value="ArchSynthase1/Queuine_TRR"/>
</dbReference>
<evidence type="ECO:0000313" key="3">
    <source>
        <dbReference type="EMBL" id="PJA13285.1"/>
    </source>
</evidence>
<reference evidence="4" key="1">
    <citation type="submission" date="2017-09" db="EMBL/GenBank/DDBJ databases">
        <title>Depth-based differentiation of microbial function through sediment-hosted aquifers and enrichment of novel symbionts in the deep terrestrial subsurface.</title>
        <authorList>
            <person name="Probst A.J."/>
            <person name="Ladd B."/>
            <person name="Jarett J.K."/>
            <person name="Geller-Mcgrath D.E."/>
            <person name="Sieber C.M.K."/>
            <person name="Emerson J.B."/>
            <person name="Anantharaman K."/>
            <person name="Thomas B.C."/>
            <person name="Malmstrom R."/>
            <person name="Stieglmeier M."/>
            <person name="Klingl A."/>
            <person name="Woyke T."/>
            <person name="Ryan C.M."/>
            <person name="Banfield J.F."/>
        </authorList>
    </citation>
    <scope>NUCLEOTIDE SEQUENCE [LARGE SCALE GENOMIC DNA]</scope>
</reference>
<dbReference type="GO" id="GO:0002099">
    <property type="term" value="P:tRNA wobble guanine modification"/>
    <property type="evidence" value="ECO:0007669"/>
    <property type="project" value="TreeGrafter"/>
</dbReference>
<gene>
    <name evidence="3" type="ORF">COX64_03595</name>
</gene>
<organism evidence="3 4">
    <name type="scientific">Candidatus Dojkabacteria bacterium CG_4_10_14_0_2_um_filter_Dojkabacteria_WS6_41_15</name>
    <dbReference type="NCBI Taxonomy" id="2014249"/>
    <lineage>
        <taxon>Bacteria</taxon>
        <taxon>Candidatus Dojkabacteria</taxon>
    </lineage>
</organism>
<keyword evidence="1" id="KW-0819">tRNA processing</keyword>
<comment type="caution">
    <text evidence="3">The sequence shown here is derived from an EMBL/GenBank/DDBJ whole genome shotgun (WGS) entry which is preliminary data.</text>
</comment>
<dbReference type="InterPro" id="IPR002616">
    <property type="entry name" value="tRNA_ribo_trans-like"/>
</dbReference>
<dbReference type="GO" id="GO:0005737">
    <property type="term" value="C:cytoplasm"/>
    <property type="evidence" value="ECO:0007669"/>
    <property type="project" value="TreeGrafter"/>
</dbReference>
<dbReference type="AlphaFoldDB" id="A0A2M7W1D6"/>
<evidence type="ECO:0000313" key="4">
    <source>
        <dbReference type="Proteomes" id="UP000228952"/>
    </source>
</evidence>
<protein>
    <recommendedName>
        <fullName evidence="2">tRNA-guanine(15) transglycosylase-like domain-containing protein</fullName>
    </recommendedName>
</protein>
<dbReference type="SUPFAM" id="SSF51713">
    <property type="entry name" value="tRNA-guanine transglycosylase"/>
    <property type="match status" value="1"/>
</dbReference>
<dbReference type="Pfam" id="PF01702">
    <property type="entry name" value="TGT"/>
    <property type="match status" value="1"/>
</dbReference>
<dbReference type="NCBIfam" id="TIGR00449">
    <property type="entry name" value="tgt_general"/>
    <property type="match status" value="1"/>
</dbReference>
<evidence type="ECO:0000256" key="1">
    <source>
        <dbReference type="ARBA" id="ARBA00022694"/>
    </source>
</evidence>
<feature type="domain" description="tRNA-guanine(15) transglycosylase-like" evidence="2">
    <location>
        <begin position="4"/>
        <end position="370"/>
    </location>
</feature>